<protein>
    <recommendedName>
        <fullName evidence="3">Prepilin type IV endopeptidase peptidase domain-containing protein</fullName>
    </recommendedName>
</protein>
<dbReference type="GO" id="GO:0004190">
    <property type="term" value="F:aspartic-type endopeptidase activity"/>
    <property type="evidence" value="ECO:0007669"/>
    <property type="project" value="InterPro"/>
</dbReference>
<feature type="transmembrane region" description="Helical" evidence="2">
    <location>
        <begin position="84"/>
        <end position="105"/>
    </location>
</feature>
<keyword evidence="5" id="KW-1185">Reference proteome</keyword>
<dbReference type="Gene3D" id="1.20.120.1220">
    <property type="match status" value="1"/>
</dbReference>
<reference evidence="4 5" key="1">
    <citation type="journal article" date="2014" name="Int. J. Syst. Evol. Microbiol.">
        <title>Description of Galbitalea soli gen. nov., sp. nov., and Frondihabitans sucicola sp. nov.</title>
        <authorList>
            <person name="Kim S.J."/>
            <person name="Lim J.M."/>
            <person name="Ahn J.H."/>
            <person name="Weon H.Y."/>
            <person name="Hamada M."/>
            <person name="Suzuki K."/>
            <person name="Ahn T.Y."/>
            <person name="Kwon S.W."/>
        </authorList>
    </citation>
    <scope>NUCLEOTIDE SEQUENCE [LARGE SCALE GENOMIC DNA]</scope>
    <source>
        <strain evidence="4 5">NBRC 108727</strain>
    </source>
</reference>
<dbReference type="GO" id="GO:0005886">
    <property type="term" value="C:plasma membrane"/>
    <property type="evidence" value="ECO:0007669"/>
    <property type="project" value="TreeGrafter"/>
</dbReference>
<accession>A0A7C9PM11</accession>
<gene>
    <name evidence="4" type="ORF">G3T37_04725</name>
</gene>
<keyword evidence="2" id="KW-0812">Transmembrane</keyword>
<name>A0A7C9PM11_9MICO</name>
<dbReference type="Proteomes" id="UP000479756">
    <property type="component" value="Unassembled WGS sequence"/>
</dbReference>
<evidence type="ECO:0000313" key="4">
    <source>
        <dbReference type="EMBL" id="NEM90654.1"/>
    </source>
</evidence>
<feature type="domain" description="Prepilin type IV endopeptidase peptidase" evidence="3">
    <location>
        <begin position="36"/>
        <end position="138"/>
    </location>
</feature>
<feature type="transmembrane region" description="Helical" evidence="2">
    <location>
        <begin position="156"/>
        <end position="174"/>
    </location>
</feature>
<feature type="transmembrane region" description="Helical" evidence="2">
    <location>
        <begin position="125"/>
        <end position="144"/>
    </location>
</feature>
<comment type="caution">
    <text evidence="4">The sequence shown here is derived from an EMBL/GenBank/DDBJ whole genome shotgun (WGS) entry which is preliminary data.</text>
</comment>
<dbReference type="RefSeq" id="WP_163472281.1">
    <property type="nucleotide sequence ID" value="NZ_JAAGWZ010000001.1"/>
</dbReference>
<dbReference type="PANTHER" id="PTHR30487">
    <property type="entry name" value="TYPE 4 PREPILIN-LIKE PROTEINS LEADER PEPTIDE-PROCESSING ENZYME"/>
    <property type="match status" value="1"/>
</dbReference>
<comment type="similarity">
    <text evidence="1">Belongs to the peptidase A24 family.</text>
</comment>
<sequence>MLTLTASVTSLTATVTPLTALSPLPGLVQLLPLLYLAAVTPVLVEIDLRERRLPNGIVLPGIPVGLVAAGAQGLTTGRLPLAPLLGALVVAGCLLGLVLAGGMGLGDAKLAFVLGLASWSWPVAVLWPLFAFLAGGVVSAVILLRRGRGGSIAFGPYLLGGFWAAAALTVAAALPG</sequence>
<proteinExistence type="inferred from homology"/>
<evidence type="ECO:0000256" key="1">
    <source>
        <dbReference type="ARBA" id="ARBA00005801"/>
    </source>
</evidence>
<dbReference type="Pfam" id="PF01478">
    <property type="entry name" value="Peptidase_A24"/>
    <property type="match status" value="1"/>
</dbReference>
<evidence type="ECO:0000313" key="5">
    <source>
        <dbReference type="Proteomes" id="UP000479756"/>
    </source>
</evidence>
<dbReference type="EMBL" id="JAAGWZ010000001">
    <property type="protein sequence ID" value="NEM90654.1"/>
    <property type="molecule type" value="Genomic_DNA"/>
</dbReference>
<feature type="transmembrane region" description="Helical" evidence="2">
    <location>
        <begin position="30"/>
        <end position="48"/>
    </location>
</feature>
<dbReference type="InterPro" id="IPR000045">
    <property type="entry name" value="Prepilin_IV_endopep_pep"/>
</dbReference>
<keyword evidence="2" id="KW-1133">Transmembrane helix</keyword>
<dbReference type="GO" id="GO:0006465">
    <property type="term" value="P:signal peptide processing"/>
    <property type="evidence" value="ECO:0007669"/>
    <property type="project" value="TreeGrafter"/>
</dbReference>
<dbReference type="InterPro" id="IPR050882">
    <property type="entry name" value="Prepilin_peptidase/N-MTase"/>
</dbReference>
<keyword evidence="2" id="KW-0472">Membrane</keyword>
<dbReference type="AlphaFoldDB" id="A0A7C9PM11"/>
<organism evidence="4 5">
    <name type="scientific">Galbitalea soli</name>
    <dbReference type="NCBI Taxonomy" id="1268042"/>
    <lineage>
        <taxon>Bacteria</taxon>
        <taxon>Bacillati</taxon>
        <taxon>Actinomycetota</taxon>
        <taxon>Actinomycetes</taxon>
        <taxon>Micrococcales</taxon>
        <taxon>Microbacteriaceae</taxon>
        <taxon>Galbitalea</taxon>
    </lineage>
</organism>
<evidence type="ECO:0000259" key="3">
    <source>
        <dbReference type="Pfam" id="PF01478"/>
    </source>
</evidence>
<evidence type="ECO:0000256" key="2">
    <source>
        <dbReference type="SAM" id="Phobius"/>
    </source>
</evidence>
<dbReference type="PANTHER" id="PTHR30487:SF0">
    <property type="entry name" value="PREPILIN LEADER PEPTIDASE_N-METHYLTRANSFERASE-RELATED"/>
    <property type="match status" value="1"/>
</dbReference>